<dbReference type="GO" id="GO:0016117">
    <property type="term" value="P:carotenoid biosynthetic process"/>
    <property type="evidence" value="ECO:0007669"/>
    <property type="project" value="UniProtKB-KW"/>
</dbReference>
<evidence type="ECO:0000256" key="4">
    <source>
        <dbReference type="ARBA" id="ARBA00022746"/>
    </source>
</evidence>
<feature type="domain" description="Lycopene cyclase" evidence="9">
    <location>
        <begin position="5"/>
        <end position="98"/>
    </location>
</feature>
<feature type="transmembrane region" description="Helical" evidence="8">
    <location>
        <begin position="81"/>
        <end position="98"/>
    </location>
</feature>
<dbReference type="GO" id="GO:0045436">
    <property type="term" value="F:lycopene beta cyclase activity"/>
    <property type="evidence" value="ECO:0007669"/>
    <property type="project" value="UniProtKB-ARBA"/>
</dbReference>
<feature type="transmembrane region" description="Helical" evidence="8">
    <location>
        <begin position="110"/>
        <end position="128"/>
    </location>
</feature>
<gene>
    <name evidence="10" type="ORF">SAMN05444274_105139</name>
</gene>
<evidence type="ECO:0000256" key="6">
    <source>
        <dbReference type="ARBA" id="ARBA00023136"/>
    </source>
</evidence>
<dbReference type="InterPro" id="IPR017825">
    <property type="entry name" value="Lycopene_cyclase_dom"/>
</dbReference>
<feature type="transmembrane region" description="Helical" evidence="8">
    <location>
        <begin position="6"/>
        <end position="24"/>
    </location>
</feature>
<comment type="subcellular location">
    <subcellularLocation>
        <location evidence="1">Membrane</location>
        <topology evidence="1">Multi-pass membrane protein</topology>
    </subcellularLocation>
</comment>
<keyword evidence="4" id="KW-0125">Carotenoid biosynthesis</keyword>
<comment type="pathway">
    <text evidence="2">Carotenoid biosynthesis.</text>
</comment>
<dbReference type="OrthoDB" id="5195186at2"/>
<organism evidence="10 11">
    <name type="scientific">Mariniphaga anaerophila</name>
    <dbReference type="NCBI Taxonomy" id="1484053"/>
    <lineage>
        <taxon>Bacteria</taxon>
        <taxon>Pseudomonadati</taxon>
        <taxon>Bacteroidota</taxon>
        <taxon>Bacteroidia</taxon>
        <taxon>Marinilabiliales</taxon>
        <taxon>Prolixibacteraceae</taxon>
        <taxon>Mariniphaga</taxon>
    </lineage>
</organism>
<evidence type="ECO:0000256" key="3">
    <source>
        <dbReference type="ARBA" id="ARBA00022692"/>
    </source>
</evidence>
<keyword evidence="6 8" id="KW-0472">Membrane</keyword>
<dbReference type="GO" id="GO:0016872">
    <property type="term" value="F:intramolecular lyase activity"/>
    <property type="evidence" value="ECO:0007669"/>
    <property type="project" value="InterPro"/>
</dbReference>
<feature type="transmembrane region" description="Helical" evidence="8">
    <location>
        <begin position="134"/>
        <end position="151"/>
    </location>
</feature>
<feature type="transmembrane region" description="Helical" evidence="8">
    <location>
        <begin position="36"/>
        <end position="53"/>
    </location>
</feature>
<protein>
    <submittedName>
        <fullName evidence="10">Lycopene cyclase domain-containing protein</fullName>
    </submittedName>
</protein>
<evidence type="ECO:0000256" key="5">
    <source>
        <dbReference type="ARBA" id="ARBA00022989"/>
    </source>
</evidence>
<dbReference type="RefSeq" id="WP_073001968.1">
    <property type="nucleotide sequence ID" value="NZ_FQUM01000005.1"/>
</dbReference>
<proteinExistence type="predicted"/>
<keyword evidence="5 8" id="KW-1133">Transmembrane helix</keyword>
<keyword evidence="11" id="KW-1185">Reference proteome</keyword>
<name>A0A1M5BH57_9BACT</name>
<keyword evidence="3 8" id="KW-0812">Transmembrane</keyword>
<evidence type="ECO:0000256" key="2">
    <source>
        <dbReference type="ARBA" id="ARBA00004829"/>
    </source>
</evidence>
<sequence>MEFKNYTYLLLMLGLLVISLAFSFEKKVRFYTKLRHLVPAILFSGAIFILWDIRFEKLGIWSFNPDYLLGIYILNLPLEEWLFYLVVPYFSILVYEVLTVRFAKFEKPNLFLAISLVLLAAFALAAYFFRPKVYTFFTFFLLAIYFGYTIFRNKFKQHYTKFYLTWLILLIPFAIIYSTLTALPIVEYNDTYNLGVRIFTIPIENFFCFFLLLLMNTTIYEYMKKQHFFL</sequence>
<dbReference type="NCBIfam" id="TIGR03462">
    <property type="entry name" value="CarR_dom_SF"/>
    <property type="match status" value="1"/>
</dbReference>
<evidence type="ECO:0000259" key="9">
    <source>
        <dbReference type="Pfam" id="PF18916"/>
    </source>
</evidence>
<evidence type="ECO:0000313" key="11">
    <source>
        <dbReference type="Proteomes" id="UP000184164"/>
    </source>
</evidence>
<evidence type="ECO:0000256" key="7">
    <source>
        <dbReference type="ARBA" id="ARBA00023235"/>
    </source>
</evidence>
<feature type="transmembrane region" description="Helical" evidence="8">
    <location>
        <begin position="163"/>
        <end position="186"/>
    </location>
</feature>
<dbReference type="AlphaFoldDB" id="A0A1M5BH57"/>
<dbReference type="GO" id="GO:0016020">
    <property type="term" value="C:membrane"/>
    <property type="evidence" value="ECO:0007669"/>
    <property type="project" value="UniProtKB-SubCell"/>
</dbReference>
<feature type="transmembrane region" description="Helical" evidence="8">
    <location>
        <begin position="198"/>
        <end position="220"/>
    </location>
</feature>
<dbReference type="Proteomes" id="UP000184164">
    <property type="component" value="Unassembled WGS sequence"/>
</dbReference>
<evidence type="ECO:0000256" key="8">
    <source>
        <dbReference type="SAM" id="Phobius"/>
    </source>
</evidence>
<evidence type="ECO:0000256" key="1">
    <source>
        <dbReference type="ARBA" id="ARBA00004141"/>
    </source>
</evidence>
<accession>A0A1M5BH57</accession>
<dbReference type="EMBL" id="FQUM01000005">
    <property type="protein sequence ID" value="SHF41597.1"/>
    <property type="molecule type" value="Genomic_DNA"/>
</dbReference>
<reference evidence="10 11" key="1">
    <citation type="submission" date="2016-11" db="EMBL/GenBank/DDBJ databases">
        <authorList>
            <person name="Jaros S."/>
            <person name="Januszkiewicz K."/>
            <person name="Wedrychowicz H."/>
        </authorList>
    </citation>
    <scope>NUCLEOTIDE SEQUENCE [LARGE SCALE GENOMIC DNA]</scope>
    <source>
        <strain evidence="10 11">DSM 26910</strain>
    </source>
</reference>
<dbReference type="Pfam" id="PF18916">
    <property type="entry name" value="Lycopene_cyc"/>
    <property type="match status" value="2"/>
</dbReference>
<feature type="domain" description="Lycopene cyclase" evidence="9">
    <location>
        <begin position="132"/>
        <end position="223"/>
    </location>
</feature>
<dbReference type="STRING" id="1484053.SAMN05444274_105139"/>
<evidence type="ECO:0000313" key="10">
    <source>
        <dbReference type="EMBL" id="SHF41597.1"/>
    </source>
</evidence>
<keyword evidence="7" id="KW-0413">Isomerase</keyword>